<proteinExistence type="predicted"/>
<organism evidence="2 3">
    <name type="scientific">Actinomadura syzygii</name>
    <dbReference type="NCBI Taxonomy" id="1427538"/>
    <lineage>
        <taxon>Bacteria</taxon>
        <taxon>Bacillati</taxon>
        <taxon>Actinomycetota</taxon>
        <taxon>Actinomycetes</taxon>
        <taxon>Streptosporangiales</taxon>
        <taxon>Thermomonosporaceae</taxon>
        <taxon>Actinomadura</taxon>
    </lineage>
</organism>
<dbReference type="EMBL" id="VSFF01000010">
    <property type="protein sequence ID" value="TYC11490.1"/>
    <property type="molecule type" value="Genomic_DNA"/>
</dbReference>
<dbReference type="AlphaFoldDB" id="A0A5D0U194"/>
<keyword evidence="1" id="KW-0732">Signal</keyword>
<keyword evidence="3" id="KW-1185">Reference proteome</keyword>
<comment type="caution">
    <text evidence="2">The sequence shown here is derived from an EMBL/GenBank/DDBJ whole genome shotgun (WGS) entry which is preliminary data.</text>
</comment>
<feature type="signal peptide" evidence="1">
    <location>
        <begin position="1"/>
        <end position="25"/>
    </location>
</feature>
<gene>
    <name evidence="2" type="ORF">FXF65_25590</name>
</gene>
<feature type="chain" id="PRO_5022792148" description="GerMN domain-containing protein" evidence="1">
    <location>
        <begin position="26"/>
        <end position="196"/>
    </location>
</feature>
<protein>
    <recommendedName>
        <fullName evidence="4">GerMN domain-containing protein</fullName>
    </recommendedName>
</protein>
<evidence type="ECO:0000313" key="2">
    <source>
        <dbReference type="EMBL" id="TYC11490.1"/>
    </source>
</evidence>
<evidence type="ECO:0008006" key="4">
    <source>
        <dbReference type="Google" id="ProtNLM"/>
    </source>
</evidence>
<reference evidence="2 3" key="1">
    <citation type="submission" date="2019-08" db="EMBL/GenBank/DDBJ databases">
        <title>Actinomadura sp. nov. CYP1-5 isolated from mountain soil.</title>
        <authorList>
            <person name="Songsumanus A."/>
            <person name="Kuncharoen N."/>
            <person name="Kudo T."/>
            <person name="Yuki M."/>
            <person name="Igarashi Y."/>
            <person name="Tanasupawat S."/>
        </authorList>
    </citation>
    <scope>NUCLEOTIDE SEQUENCE [LARGE SCALE GENOMIC DNA]</scope>
    <source>
        <strain evidence="2 3">GKU157</strain>
    </source>
</reference>
<sequence length="196" mass="20409">MRHRSWTFTLPRKALAVLVAAAALAAVTARLVPMEGGLGIQPTGIIGAGGPPVAAGKAATLTIYLVKGGKLVPVVRPGLPGQPYLSITQLSVPVTSLERRNGLRSAVPEGRNVAVRAGDRQGEINVDVTVSSGRTLSEAKPDAAAVGWSRIALGQLACTAQTVPGVRRVMVLAMWDDQVVRPWMSLTCGEFGDLLG</sequence>
<dbReference type="OrthoDB" id="3626511at2"/>
<accession>A0A5D0U194</accession>
<dbReference type="RefSeq" id="WP_148352586.1">
    <property type="nucleotide sequence ID" value="NZ_JBHSBF010000011.1"/>
</dbReference>
<dbReference type="Proteomes" id="UP000322634">
    <property type="component" value="Unassembled WGS sequence"/>
</dbReference>
<evidence type="ECO:0000313" key="3">
    <source>
        <dbReference type="Proteomes" id="UP000322634"/>
    </source>
</evidence>
<name>A0A5D0U194_9ACTN</name>
<evidence type="ECO:0000256" key="1">
    <source>
        <dbReference type="SAM" id="SignalP"/>
    </source>
</evidence>